<dbReference type="NCBIfam" id="TIGR00005">
    <property type="entry name" value="rluA_subfam"/>
    <property type="match status" value="1"/>
</dbReference>
<evidence type="ECO:0000259" key="5">
    <source>
        <dbReference type="Pfam" id="PF00849"/>
    </source>
</evidence>
<organism evidence="6 7">
    <name type="scientific">candidate division WWE3 bacterium RIFCSPHIGHO2_01_FULL_48_15</name>
    <dbReference type="NCBI Taxonomy" id="1802619"/>
    <lineage>
        <taxon>Bacteria</taxon>
        <taxon>Katanobacteria</taxon>
    </lineage>
</organism>
<dbReference type="InterPro" id="IPR050188">
    <property type="entry name" value="RluA_PseudoU_synthase"/>
</dbReference>
<comment type="similarity">
    <text evidence="1 4">Belongs to the pseudouridine synthase RluA family.</text>
</comment>
<gene>
    <name evidence="6" type="ORF">A2797_01170</name>
</gene>
<comment type="caution">
    <text evidence="6">The sequence shown here is derived from an EMBL/GenBank/DDBJ whole genome shotgun (WGS) entry which is preliminary data.</text>
</comment>
<sequence length="244" mass="27639">MIDAIFEDDSLLVLAKPPGQTVNRAETTQNEVTLQDELERYLGISRAAPLRQDFAGRSGIVHRLDKETSGILVVAKTQEAFENLQAQFKERLVDKEYLTLAHGKTPEEGKIEAPLGRHPKFRMRFDVVPGGRESMTEYTREAVYQPKLPDYPITQLPSYSLLRVHPLTGRTHQIRVHLKHIGHPVVSDPLYLSPKTLKEDLTFCPRLFLHAAALSFTHPATNARMRFEAELPDDLQKVLTILQG</sequence>
<proteinExistence type="inferred from homology"/>
<evidence type="ECO:0000256" key="1">
    <source>
        <dbReference type="ARBA" id="ARBA00010876"/>
    </source>
</evidence>
<dbReference type="Gene3D" id="3.30.2350.10">
    <property type="entry name" value="Pseudouridine synthase"/>
    <property type="match status" value="1"/>
</dbReference>
<keyword evidence="2 4" id="KW-0413">Isomerase</keyword>
<dbReference type="InterPro" id="IPR006224">
    <property type="entry name" value="PsdUridine_synth_RluA-like_CS"/>
</dbReference>
<dbReference type="Proteomes" id="UP000179005">
    <property type="component" value="Unassembled WGS sequence"/>
</dbReference>
<dbReference type="InterPro" id="IPR006225">
    <property type="entry name" value="PsdUridine_synth_RluC/D"/>
</dbReference>
<dbReference type="EMBL" id="MEVC01000008">
    <property type="protein sequence ID" value="OGC55660.1"/>
    <property type="molecule type" value="Genomic_DNA"/>
</dbReference>
<dbReference type="GO" id="GO:0000455">
    <property type="term" value="P:enzyme-directed rRNA pseudouridine synthesis"/>
    <property type="evidence" value="ECO:0007669"/>
    <property type="project" value="TreeGrafter"/>
</dbReference>
<dbReference type="EC" id="5.4.99.-" evidence="4"/>
<protein>
    <recommendedName>
        <fullName evidence="4">Pseudouridine synthase</fullName>
        <ecNumber evidence="4">5.4.99.-</ecNumber>
    </recommendedName>
</protein>
<feature type="domain" description="Pseudouridine synthase RsuA/RluA-like" evidence="5">
    <location>
        <begin position="11"/>
        <end position="180"/>
    </location>
</feature>
<name>A0A1F4VFE2_UNCKA</name>
<dbReference type="GO" id="GO:0003723">
    <property type="term" value="F:RNA binding"/>
    <property type="evidence" value="ECO:0007669"/>
    <property type="project" value="InterPro"/>
</dbReference>
<evidence type="ECO:0000256" key="2">
    <source>
        <dbReference type="ARBA" id="ARBA00023235"/>
    </source>
</evidence>
<dbReference type="CDD" id="cd02869">
    <property type="entry name" value="PseudoU_synth_RluA_like"/>
    <property type="match status" value="1"/>
</dbReference>
<dbReference type="GO" id="GO:0140098">
    <property type="term" value="F:catalytic activity, acting on RNA"/>
    <property type="evidence" value="ECO:0007669"/>
    <property type="project" value="UniProtKB-ARBA"/>
</dbReference>
<dbReference type="PANTHER" id="PTHR21600">
    <property type="entry name" value="MITOCHONDRIAL RNA PSEUDOURIDINE SYNTHASE"/>
    <property type="match status" value="1"/>
</dbReference>
<accession>A0A1F4VFE2</accession>
<evidence type="ECO:0000313" key="6">
    <source>
        <dbReference type="EMBL" id="OGC55660.1"/>
    </source>
</evidence>
<dbReference type="STRING" id="1802619.A2797_01170"/>
<comment type="catalytic activity">
    <reaction evidence="4">
        <text>a uridine in RNA = a pseudouridine in RNA</text>
        <dbReference type="Rhea" id="RHEA:48348"/>
        <dbReference type="Rhea" id="RHEA-COMP:12068"/>
        <dbReference type="Rhea" id="RHEA-COMP:12069"/>
        <dbReference type="ChEBI" id="CHEBI:65314"/>
        <dbReference type="ChEBI" id="CHEBI:65315"/>
    </reaction>
</comment>
<dbReference type="GO" id="GO:0009982">
    <property type="term" value="F:pseudouridine synthase activity"/>
    <property type="evidence" value="ECO:0007669"/>
    <property type="project" value="InterPro"/>
</dbReference>
<dbReference type="InterPro" id="IPR020103">
    <property type="entry name" value="PsdUridine_synth_cat_dom_sf"/>
</dbReference>
<dbReference type="Pfam" id="PF00849">
    <property type="entry name" value="PseudoU_synth_2"/>
    <property type="match status" value="1"/>
</dbReference>
<dbReference type="PROSITE" id="PS01129">
    <property type="entry name" value="PSI_RLU"/>
    <property type="match status" value="1"/>
</dbReference>
<evidence type="ECO:0000256" key="4">
    <source>
        <dbReference type="RuleBase" id="RU362028"/>
    </source>
</evidence>
<dbReference type="InterPro" id="IPR006145">
    <property type="entry name" value="PsdUridine_synth_RsuA/RluA"/>
</dbReference>
<dbReference type="AlphaFoldDB" id="A0A1F4VFE2"/>
<evidence type="ECO:0000256" key="3">
    <source>
        <dbReference type="PIRSR" id="PIRSR606225-1"/>
    </source>
</evidence>
<dbReference type="SUPFAM" id="SSF55120">
    <property type="entry name" value="Pseudouridine synthase"/>
    <property type="match status" value="1"/>
</dbReference>
<evidence type="ECO:0000313" key="7">
    <source>
        <dbReference type="Proteomes" id="UP000179005"/>
    </source>
</evidence>
<feature type="active site" evidence="3">
    <location>
        <position position="65"/>
    </location>
</feature>
<comment type="function">
    <text evidence="4">Responsible for synthesis of pseudouridine from uracil.</text>
</comment>
<dbReference type="PANTHER" id="PTHR21600:SF44">
    <property type="entry name" value="RIBOSOMAL LARGE SUBUNIT PSEUDOURIDINE SYNTHASE D"/>
    <property type="match status" value="1"/>
</dbReference>
<reference evidence="6 7" key="1">
    <citation type="journal article" date="2016" name="Nat. Commun.">
        <title>Thousands of microbial genomes shed light on interconnected biogeochemical processes in an aquifer system.</title>
        <authorList>
            <person name="Anantharaman K."/>
            <person name="Brown C.T."/>
            <person name="Hug L.A."/>
            <person name="Sharon I."/>
            <person name="Castelle C.J."/>
            <person name="Probst A.J."/>
            <person name="Thomas B.C."/>
            <person name="Singh A."/>
            <person name="Wilkins M.J."/>
            <person name="Karaoz U."/>
            <person name="Brodie E.L."/>
            <person name="Williams K.H."/>
            <person name="Hubbard S.S."/>
            <person name="Banfield J.F."/>
        </authorList>
    </citation>
    <scope>NUCLEOTIDE SEQUENCE [LARGE SCALE GENOMIC DNA]</scope>
</reference>